<protein>
    <submittedName>
        <fullName evidence="2">Uncharacterized protein</fullName>
    </submittedName>
</protein>
<evidence type="ECO:0000313" key="3">
    <source>
        <dbReference type="Proteomes" id="UP000595897"/>
    </source>
</evidence>
<keyword evidence="3" id="KW-1185">Reference proteome</keyword>
<evidence type="ECO:0000256" key="1">
    <source>
        <dbReference type="SAM" id="MobiDB-lite"/>
    </source>
</evidence>
<sequence length="53" mass="5643">MSHPRGSNQKKSGQGNGNSVINNHENSRNAVSGDTPSSSSHKFSDSSKDRNSK</sequence>
<feature type="compositionally biased region" description="Basic and acidic residues" evidence="1">
    <location>
        <begin position="42"/>
        <end position="53"/>
    </location>
</feature>
<dbReference type="RefSeq" id="WP_271712773.1">
    <property type="nucleotide sequence ID" value="NZ_AP024169.1"/>
</dbReference>
<evidence type="ECO:0000313" key="2">
    <source>
        <dbReference type="EMBL" id="BCN31668.1"/>
    </source>
</evidence>
<dbReference type="AlphaFoldDB" id="A0A7R7IDF0"/>
<reference evidence="2 3" key="1">
    <citation type="submission" date="2020-11" db="EMBL/GenBank/DDBJ databases">
        <title>Draft genome sequencing of a Lachnospiraceae strain isolated from anoxic soil subjected to BSD treatment.</title>
        <authorList>
            <person name="Uek A."/>
            <person name="Tonouchi A."/>
        </authorList>
    </citation>
    <scope>NUCLEOTIDE SEQUENCE [LARGE SCALE GENOMIC DNA]</scope>
    <source>
        <strain evidence="2 3">TB5</strain>
    </source>
</reference>
<dbReference type="KEGG" id="ahb:bsdtb5_29630"/>
<accession>A0A7R7IDF0</accession>
<dbReference type="Proteomes" id="UP000595897">
    <property type="component" value="Chromosome"/>
</dbReference>
<feature type="region of interest" description="Disordered" evidence="1">
    <location>
        <begin position="1"/>
        <end position="53"/>
    </location>
</feature>
<proteinExistence type="predicted"/>
<feature type="compositionally biased region" description="Polar residues" evidence="1">
    <location>
        <begin position="1"/>
        <end position="36"/>
    </location>
</feature>
<organism evidence="2 3">
    <name type="scientific">Anaeromicropila herbilytica</name>
    <dbReference type="NCBI Taxonomy" id="2785025"/>
    <lineage>
        <taxon>Bacteria</taxon>
        <taxon>Bacillati</taxon>
        <taxon>Bacillota</taxon>
        <taxon>Clostridia</taxon>
        <taxon>Lachnospirales</taxon>
        <taxon>Lachnospiraceae</taxon>
        <taxon>Anaeromicropila</taxon>
    </lineage>
</organism>
<dbReference type="EMBL" id="AP024169">
    <property type="protein sequence ID" value="BCN31668.1"/>
    <property type="molecule type" value="Genomic_DNA"/>
</dbReference>
<name>A0A7R7IDF0_9FIRM</name>
<gene>
    <name evidence="2" type="ORF">bsdtb5_29630</name>
</gene>